<keyword evidence="6" id="KW-0732">Signal</keyword>
<organism evidence="15 16">
    <name type="scientific">Linum tenue</name>
    <dbReference type="NCBI Taxonomy" id="586396"/>
    <lineage>
        <taxon>Eukaryota</taxon>
        <taxon>Viridiplantae</taxon>
        <taxon>Streptophyta</taxon>
        <taxon>Embryophyta</taxon>
        <taxon>Tracheophyta</taxon>
        <taxon>Spermatophyta</taxon>
        <taxon>Magnoliopsida</taxon>
        <taxon>eudicotyledons</taxon>
        <taxon>Gunneridae</taxon>
        <taxon>Pentapetalae</taxon>
        <taxon>rosids</taxon>
        <taxon>fabids</taxon>
        <taxon>Malpighiales</taxon>
        <taxon>Linaceae</taxon>
        <taxon>Linum</taxon>
    </lineage>
</organism>
<dbReference type="InterPro" id="IPR008271">
    <property type="entry name" value="Ser/Thr_kinase_AS"/>
</dbReference>
<evidence type="ECO:0000256" key="7">
    <source>
        <dbReference type="ARBA" id="ARBA00022741"/>
    </source>
</evidence>
<evidence type="ECO:0000256" key="3">
    <source>
        <dbReference type="ARBA" id="ARBA00010217"/>
    </source>
</evidence>
<keyword evidence="9 13" id="KW-1133">Transmembrane helix</keyword>
<dbReference type="GO" id="GO:0002229">
    <property type="term" value="P:defense response to oomycetes"/>
    <property type="evidence" value="ECO:0007669"/>
    <property type="project" value="UniProtKB-ARBA"/>
</dbReference>
<dbReference type="SUPFAM" id="SSF56112">
    <property type="entry name" value="Protein kinase-like (PK-like)"/>
    <property type="match status" value="1"/>
</dbReference>
<evidence type="ECO:0000256" key="9">
    <source>
        <dbReference type="ARBA" id="ARBA00022989"/>
    </source>
</evidence>
<dbReference type="AlphaFoldDB" id="A0AAV0IUD7"/>
<comment type="caution">
    <text evidence="15">The sequence shown here is derived from an EMBL/GenBank/DDBJ whole genome shotgun (WGS) entry which is preliminary data.</text>
</comment>
<keyword evidence="7" id="KW-0547">Nucleotide-binding</keyword>
<gene>
    <name evidence="15" type="ORF">LITE_LOCUS11105</name>
</gene>
<protein>
    <recommendedName>
        <fullName evidence="14">Protein kinase domain-containing protein</fullName>
    </recommendedName>
</protein>
<dbReference type="Gene3D" id="1.10.510.10">
    <property type="entry name" value="Transferase(Phosphotransferase) domain 1"/>
    <property type="match status" value="1"/>
</dbReference>
<evidence type="ECO:0000256" key="12">
    <source>
        <dbReference type="ARBA" id="ARBA00023180"/>
    </source>
</evidence>
<keyword evidence="10 13" id="KW-0472">Membrane</keyword>
<dbReference type="FunFam" id="1.10.510.10:FF:000240">
    <property type="entry name" value="Lectin-domain containing receptor kinase A4.3"/>
    <property type="match status" value="1"/>
</dbReference>
<keyword evidence="16" id="KW-1185">Reference proteome</keyword>
<dbReference type="PROSITE" id="PS50011">
    <property type="entry name" value="PROTEIN_KINASE_DOM"/>
    <property type="match status" value="1"/>
</dbReference>
<dbReference type="Gene3D" id="3.30.200.20">
    <property type="entry name" value="Phosphorylase Kinase, domain 1"/>
    <property type="match status" value="1"/>
</dbReference>
<dbReference type="GO" id="GO:0004672">
    <property type="term" value="F:protein kinase activity"/>
    <property type="evidence" value="ECO:0007669"/>
    <property type="project" value="InterPro"/>
</dbReference>
<keyword evidence="8" id="KW-0067">ATP-binding</keyword>
<evidence type="ECO:0000256" key="11">
    <source>
        <dbReference type="ARBA" id="ARBA00023170"/>
    </source>
</evidence>
<dbReference type="GO" id="GO:0005886">
    <property type="term" value="C:plasma membrane"/>
    <property type="evidence" value="ECO:0007669"/>
    <property type="project" value="UniProtKB-SubCell"/>
</dbReference>
<dbReference type="GO" id="GO:0005524">
    <property type="term" value="F:ATP binding"/>
    <property type="evidence" value="ECO:0007669"/>
    <property type="project" value="UniProtKB-KW"/>
</dbReference>
<comment type="similarity">
    <text evidence="3">In the C-terminal section; belongs to the protein kinase superfamily. Ser/Thr protein kinase family.</text>
</comment>
<evidence type="ECO:0000256" key="2">
    <source>
        <dbReference type="ARBA" id="ARBA00008536"/>
    </source>
</evidence>
<evidence type="ECO:0000256" key="10">
    <source>
        <dbReference type="ARBA" id="ARBA00023136"/>
    </source>
</evidence>
<dbReference type="SMART" id="SM00220">
    <property type="entry name" value="S_TKc"/>
    <property type="match status" value="1"/>
</dbReference>
<comment type="similarity">
    <text evidence="2">In the N-terminal section; belongs to the leguminous lectin family.</text>
</comment>
<evidence type="ECO:0000256" key="1">
    <source>
        <dbReference type="ARBA" id="ARBA00004251"/>
    </source>
</evidence>
<dbReference type="InterPro" id="IPR000719">
    <property type="entry name" value="Prot_kinase_dom"/>
</dbReference>
<dbReference type="InterPro" id="IPR011009">
    <property type="entry name" value="Kinase-like_dom_sf"/>
</dbReference>
<dbReference type="Pfam" id="PF00069">
    <property type="entry name" value="Pkinase"/>
    <property type="match status" value="1"/>
</dbReference>
<comment type="subcellular location">
    <subcellularLocation>
        <location evidence="1">Cell membrane</location>
        <topology evidence="1">Single-pass type I membrane protein</topology>
    </subcellularLocation>
</comment>
<reference evidence="15" key="1">
    <citation type="submission" date="2022-08" db="EMBL/GenBank/DDBJ databases">
        <authorList>
            <person name="Gutierrez-Valencia J."/>
        </authorList>
    </citation>
    <scope>NUCLEOTIDE SEQUENCE</scope>
</reference>
<dbReference type="InterPro" id="IPR050528">
    <property type="entry name" value="L-type_Lectin-RKs"/>
</dbReference>
<dbReference type="PANTHER" id="PTHR27007">
    <property type="match status" value="1"/>
</dbReference>
<keyword evidence="4" id="KW-1003">Cell membrane</keyword>
<evidence type="ECO:0000259" key="14">
    <source>
        <dbReference type="PROSITE" id="PS50011"/>
    </source>
</evidence>
<evidence type="ECO:0000256" key="13">
    <source>
        <dbReference type="SAM" id="Phobius"/>
    </source>
</evidence>
<sequence length="298" mass="33685">MPIPALPPGSILGVRGKDYTPGIAIGVAVGIGSCFVILLLGRLGLFIFWRNKTKADHKNSELVSMNGARNIPREAWSSVKVDLELFIEAMWKILKCSSRSKGCLEEQLQGVQDYANEIMTISQLRHKNLVQLIGWCHENRELLLVYEYMENRSLGYHIFDEERCLDWNKRYRGAQGLTSILHYLHEECNQCVLHRDIKANNVMLAAHFDPKLGDFGLARLVDHDVVSQTLPGGTRGYMAPICLGRGKTSKETNVYGFGVVALEIATGRDHSWSWKMSQKAKWCILRDGVRSFMVEEGF</sequence>
<keyword evidence="5 13" id="KW-0812">Transmembrane</keyword>
<dbReference type="EMBL" id="CAMGYJ010000004">
    <property type="protein sequence ID" value="CAI0401222.1"/>
    <property type="molecule type" value="Genomic_DNA"/>
</dbReference>
<evidence type="ECO:0000256" key="6">
    <source>
        <dbReference type="ARBA" id="ARBA00022729"/>
    </source>
</evidence>
<dbReference type="PROSITE" id="PS00108">
    <property type="entry name" value="PROTEIN_KINASE_ST"/>
    <property type="match status" value="1"/>
</dbReference>
<name>A0AAV0IUD7_9ROSI</name>
<evidence type="ECO:0000256" key="4">
    <source>
        <dbReference type="ARBA" id="ARBA00022475"/>
    </source>
</evidence>
<accession>A0AAV0IUD7</accession>
<feature type="transmembrane region" description="Helical" evidence="13">
    <location>
        <begin position="23"/>
        <end position="49"/>
    </location>
</feature>
<keyword evidence="12" id="KW-0325">Glycoprotein</keyword>
<keyword evidence="11" id="KW-0675">Receptor</keyword>
<evidence type="ECO:0000256" key="8">
    <source>
        <dbReference type="ARBA" id="ARBA00022840"/>
    </source>
</evidence>
<evidence type="ECO:0000313" key="16">
    <source>
        <dbReference type="Proteomes" id="UP001154282"/>
    </source>
</evidence>
<dbReference type="Proteomes" id="UP001154282">
    <property type="component" value="Unassembled WGS sequence"/>
</dbReference>
<proteinExistence type="inferred from homology"/>
<feature type="domain" description="Protein kinase" evidence="14">
    <location>
        <begin position="23"/>
        <end position="298"/>
    </location>
</feature>
<evidence type="ECO:0000256" key="5">
    <source>
        <dbReference type="ARBA" id="ARBA00022692"/>
    </source>
</evidence>
<evidence type="ECO:0000313" key="15">
    <source>
        <dbReference type="EMBL" id="CAI0401222.1"/>
    </source>
</evidence>